<proteinExistence type="predicted"/>
<feature type="region of interest" description="Disordered" evidence="1">
    <location>
        <begin position="186"/>
        <end position="212"/>
    </location>
</feature>
<dbReference type="OrthoDB" id="1920930at2759"/>
<evidence type="ECO:0000313" key="2">
    <source>
        <dbReference type="EMBL" id="KZV57200.1"/>
    </source>
</evidence>
<dbReference type="EMBL" id="KQ987402">
    <property type="protein sequence ID" value="KZV57200.1"/>
    <property type="molecule type" value="Genomic_DNA"/>
</dbReference>
<dbReference type="Proteomes" id="UP000250235">
    <property type="component" value="Unassembled WGS sequence"/>
</dbReference>
<name>A0A2Z7DC50_9LAMI</name>
<accession>A0A2Z7DC50</accession>
<reference evidence="2 3" key="1">
    <citation type="journal article" date="2015" name="Proc. Natl. Acad. Sci. U.S.A.">
        <title>The resurrection genome of Boea hygrometrica: A blueprint for survival of dehydration.</title>
        <authorList>
            <person name="Xiao L."/>
            <person name="Yang G."/>
            <person name="Zhang L."/>
            <person name="Yang X."/>
            <person name="Zhao S."/>
            <person name="Ji Z."/>
            <person name="Zhou Q."/>
            <person name="Hu M."/>
            <person name="Wang Y."/>
            <person name="Chen M."/>
            <person name="Xu Y."/>
            <person name="Jin H."/>
            <person name="Xiao X."/>
            <person name="Hu G."/>
            <person name="Bao F."/>
            <person name="Hu Y."/>
            <person name="Wan P."/>
            <person name="Li L."/>
            <person name="Deng X."/>
            <person name="Kuang T."/>
            <person name="Xiang C."/>
            <person name="Zhu J.K."/>
            <person name="Oliver M.J."/>
            <person name="He Y."/>
        </authorList>
    </citation>
    <scope>NUCLEOTIDE SEQUENCE [LARGE SCALE GENOMIC DNA]</scope>
    <source>
        <strain evidence="3">cv. XS01</strain>
    </source>
</reference>
<sequence>MFSSEKLLYTLEKSPPKEALVNASPEELSKLDKLWEDELKVHCYMMGLMYNEMQQRFENTEYAADIHLHLKELYGENSRTKRFTNVNELVTSRMHDGTINQGTATQLKQVSFLLLRQFTNLTPVLPLNKVLTVHTKLRTVGIPYPEAETSGRTIKFHCTKKPATSRSYPRSFDSLKWVTIGRATHKESSATKFTQNNGGKRRQSTEKSHGEQ</sequence>
<evidence type="ECO:0000256" key="1">
    <source>
        <dbReference type="SAM" id="MobiDB-lite"/>
    </source>
</evidence>
<gene>
    <name evidence="2" type="ORF">F511_40835</name>
</gene>
<evidence type="ECO:0000313" key="3">
    <source>
        <dbReference type="Proteomes" id="UP000250235"/>
    </source>
</evidence>
<dbReference type="AlphaFoldDB" id="A0A2Z7DC50"/>
<feature type="compositionally biased region" description="Basic and acidic residues" evidence="1">
    <location>
        <begin position="203"/>
        <end position="212"/>
    </location>
</feature>
<keyword evidence="3" id="KW-1185">Reference proteome</keyword>
<organism evidence="2 3">
    <name type="scientific">Dorcoceras hygrometricum</name>
    <dbReference type="NCBI Taxonomy" id="472368"/>
    <lineage>
        <taxon>Eukaryota</taxon>
        <taxon>Viridiplantae</taxon>
        <taxon>Streptophyta</taxon>
        <taxon>Embryophyta</taxon>
        <taxon>Tracheophyta</taxon>
        <taxon>Spermatophyta</taxon>
        <taxon>Magnoliopsida</taxon>
        <taxon>eudicotyledons</taxon>
        <taxon>Gunneridae</taxon>
        <taxon>Pentapetalae</taxon>
        <taxon>asterids</taxon>
        <taxon>lamiids</taxon>
        <taxon>Lamiales</taxon>
        <taxon>Gesneriaceae</taxon>
        <taxon>Didymocarpoideae</taxon>
        <taxon>Trichosporeae</taxon>
        <taxon>Loxocarpinae</taxon>
        <taxon>Dorcoceras</taxon>
    </lineage>
</organism>
<protein>
    <submittedName>
        <fullName evidence="2">Uncharacterized protein</fullName>
    </submittedName>
</protein>